<gene>
    <name evidence="1" type="ORF">ACFOW7_20465</name>
</gene>
<sequence length="336" mass="36381">MTLQIGAAGLCCAVGYRLDAAVCALRAQMDNFRESDFVCHSGEPVRVARLPDAQLWGSQRLARWVERAVRDCLRRIADFDSTTTPLLLLVPEQERPHSSVSYYQEIFSATEHSLDCRFHPLSRIVPWGRAGLGPALQTAQRWLSEGEVQQVLLVGVDSYLNSATIEYYLEAERLLVPGNRDGFLPGEAAAALLLLPAAAGRPGLRIEGVATAREEGRPDGSVPSRAFGLTRAIRQACERAGRHPHHLGFRMSDQNGEAFFAKEAANALTRVMFDGGPQLPVLQIADCLGEIGAATGPAMLALLSETMQREDGPGQLGLLHLANDDGARTALVVSYG</sequence>
<comment type="caution">
    <text evidence="1">The sequence shown here is derived from an EMBL/GenBank/DDBJ whole genome shotgun (WGS) entry which is preliminary data.</text>
</comment>
<dbReference type="Proteomes" id="UP001595791">
    <property type="component" value="Unassembled WGS sequence"/>
</dbReference>
<evidence type="ECO:0008006" key="3">
    <source>
        <dbReference type="Google" id="ProtNLM"/>
    </source>
</evidence>
<evidence type="ECO:0000313" key="2">
    <source>
        <dbReference type="Proteomes" id="UP001595791"/>
    </source>
</evidence>
<reference evidence="2" key="1">
    <citation type="journal article" date="2019" name="Int. J. Syst. Evol. Microbiol.">
        <title>The Global Catalogue of Microorganisms (GCM) 10K type strain sequencing project: providing services to taxonomists for standard genome sequencing and annotation.</title>
        <authorList>
            <consortium name="The Broad Institute Genomics Platform"/>
            <consortium name="The Broad Institute Genome Sequencing Center for Infectious Disease"/>
            <person name="Wu L."/>
            <person name="Ma J."/>
        </authorList>
    </citation>
    <scope>NUCLEOTIDE SEQUENCE [LARGE SCALE GENOMIC DNA]</scope>
    <source>
        <strain evidence="2">LMG 29894</strain>
    </source>
</reference>
<name>A0ABV8MU04_9NEIS</name>
<organism evidence="1 2">
    <name type="scientific">Chitinimonas lacunae</name>
    <dbReference type="NCBI Taxonomy" id="1963018"/>
    <lineage>
        <taxon>Bacteria</taxon>
        <taxon>Pseudomonadati</taxon>
        <taxon>Pseudomonadota</taxon>
        <taxon>Betaproteobacteria</taxon>
        <taxon>Neisseriales</taxon>
        <taxon>Chitinibacteraceae</taxon>
        <taxon>Chitinimonas</taxon>
    </lineage>
</organism>
<dbReference type="Gene3D" id="3.40.47.10">
    <property type="match status" value="1"/>
</dbReference>
<evidence type="ECO:0000313" key="1">
    <source>
        <dbReference type="EMBL" id="MFC4161713.1"/>
    </source>
</evidence>
<dbReference type="SUPFAM" id="SSF53901">
    <property type="entry name" value="Thiolase-like"/>
    <property type="match status" value="2"/>
</dbReference>
<proteinExistence type="predicted"/>
<dbReference type="RefSeq" id="WP_378168146.1">
    <property type="nucleotide sequence ID" value="NZ_JBHSBU010000002.1"/>
</dbReference>
<dbReference type="InterPro" id="IPR016039">
    <property type="entry name" value="Thiolase-like"/>
</dbReference>
<keyword evidence="2" id="KW-1185">Reference proteome</keyword>
<accession>A0ABV8MU04</accession>
<protein>
    <recommendedName>
        <fullName evidence="3">3-oxoacyl-[acyl-carrier-protein] synthase-1</fullName>
    </recommendedName>
</protein>
<dbReference type="EMBL" id="JBHSBU010000002">
    <property type="protein sequence ID" value="MFC4161713.1"/>
    <property type="molecule type" value="Genomic_DNA"/>
</dbReference>